<dbReference type="FunFam" id="3.40.605.10:FF:000012">
    <property type="entry name" value="NAD-dependent succinate-semialdehyde dehydrogenase"/>
    <property type="match status" value="1"/>
</dbReference>
<organism evidence="6 7">
    <name type="scientific">Arachidicoccus ginsenosidivorans</name>
    <dbReference type="NCBI Taxonomy" id="496057"/>
    <lineage>
        <taxon>Bacteria</taxon>
        <taxon>Pseudomonadati</taxon>
        <taxon>Bacteroidota</taxon>
        <taxon>Chitinophagia</taxon>
        <taxon>Chitinophagales</taxon>
        <taxon>Chitinophagaceae</taxon>
        <taxon>Arachidicoccus</taxon>
    </lineage>
</organism>
<dbReference type="PANTHER" id="PTHR43217:SF1">
    <property type="entry name" value="SUCCINATE SEMIALDEHYDE DEHYDROGENASE [NAD(P)+] SAD"/>
    <property type="match status" value="1"/>
</dbReference>
<accession>A0A5B8VHD1</accession>
<dbReference type="GO" id="GO:0004777">
    <property type="term" value="F:succinate-semialdehyde dehydrogenase (NAD+) activity"/>
    <property type="evidence" value="ECO:0007669"/>
    <property type="project" value="TreeGrafter"/>
</dbReference>
<dbReference type="InterPro" id="IPR016161">
    <property type="entry name" value="Ald_DH/histidinol_DH"/>
</dbReference>
<protein>
    <submittedName>
        <fullName evidence="6">NAD-dependent succinate-semialdehyde dehydrogenase</fullName>
    </submittedName>
</protein>
<dbReference type="KEGG" id="agi:FSB73_00605"/>
<dbReference type="OrthoDB" id="629320at2"/>
<dbReference type="RefSeq" id="WP_146779699.1">
    <property type="nucleotide sequence ID" value="NZ_CP042434.1"/>
</dbReference>
<evidence type="ECO:0000256" key="1">
    <source>
        <dbReference type="ARBA" id="ARBA00009986"/>
    </source>
</evidence>
<feature type="domain" description="Aldehyde dehydrogenase" evidence="5">
    <location>
        <begin position="2"/>
        <end position="452"/>
    </location>
</feature>
<dbReference type="Gene3D" id="3.40.605.10">
    <property type="entry name" value="Aldehyde Dehydrogenase, Chain A, domain 1"/>
    <property type="match status" value="1"/>
</dbReference>
<dbReference type="InterPro" id="IPR016163">
    <property type="entry name" value="Ald_DH_C"/>
</dbReference>
<feature type="compositionally biased region" description="Low complexity" evidence="4">
    <location>
        <begin position="470"/>
        <end position="490"/>
    </location>
</feature>
<keyword evidence="7" id="KW-1185">Reference proteome</keyword>
<evidence type="ECO:0000313" key="7">
    <source>
        <dbReference type="Proteomes" id="UP000321291"/>
    </source>
</evidence>
<keyword evidence="3" id="KW-0560">Oxidoreductase</keyword>
<evidence type="ECO:0000256" key="2">
    <source>
        <dbReference type="ARBA" id="ARBA00022857"/>
    </source>
</evidence>
<feature type="compositionally biased region" description="Basic residues" evidence="4">
    <location>
        <begin position="491"/>
        <end position="507"/>
    </location>
</feature>
<feature type="region of interest" description="Disordered" evidence="4">
    <location>
        <begin position="460"/>
        <end position="507"/>
    </location>
</feature>
<dbReference type="AlphaFoldDB" id="A0A5B8VHD1"/>
<gene>
    <name evidence="6" type="ORF">FSB73_00605</name>
</gene>
<dbReference type="InterPro" id="IPR016162">
    <property type="entry name" value="Ald_DH_N"/>
</dbReference>
<dbReference type="InterPro" id="IPR015590">
    <property type="entry name" value="Aldehyde_DH_dom"/>
</dbReference>
<evidence type="ECO:0000313" key="6">
    <source>
        <dbReference type="EMBL" id="QEC70435.1"/>
    </source>
</evidence>
<dbReference type="InterPro" id="IPR016160">
    <property type="entry name" value="Ald_DH_CS_CYS"/>
</dbReference>
<dbReference type="PROSITE" id="PS00070">
    <property type="entry name" value="ALDEHYDE_DEHYDR_CYS"/>
    <property type="match status" value="1"/>
</dbReference>
<dbReference type="Proteomes" id="UP000321291">
    <property type="component" value="Chromosome"/>
</dbReference>
<evidence type="ECO:0000256" key="4">
    <source>
        <dbReference type="SAM" id="MobiDB-lite"/>
    </source>
</evidence>
<sequence length="507" mass="54903">MRSINPTNGKHFKTFKNDDWNAVKEKIALSDKAWLHWKTTSFTVRSRLLKNVATVLLKRKTSLAQLMAIEMGKPLKEGVAEIEKCAWVCMYYAQNGAAFLADEPVVTDAALSYVSYQPIGTVLAVMPWNFPFWQVFRFIAPSIFAGNCGLLKHASNVPGCAVAIEMAMLDAGFPKGVFQNLMVGSHLVDKIIAQPSIKAVTLTGSTEAGQAVAAKAGSLIKKTVLELGGSDPYLILSDANLEEAASICANSRLINNGQSCIAAKRFIVEKNVAAKFTQLLKQNMQAKVMGDPMDPATDLGPMSRIDLRDQLHKQVKENIKKGAKLILGGELPEDHTNNAFYPPTILSHVTPGMSAYSEEIFGPVATIIRAKDSEDAIRIANDTSFGLGAAIFTSNTKKGNKIAREQLQAGACFVNSLVKSDPRLPFGGIKMSGYGRELGLHGIHEFVNIKTVYVAANEAPQKAHRRAKSAESPQPAKASKAAKSKQGTGTPKKKVPKKAPKRQARKS</sequence>
<evidence type="ECO:0000259" key="5">
    <source>
        <dbReference type="Pfam" id="PF00171"/>
    </source>
</evidence>
<dbReference type="EMBL" id="CP042434">
    <property type="protein sequence ID" value="QEC70435.1"/>
    <property type="molecule type" value="Genomic_DNA"/>
</dbReference>
<name>A0A5B8VHD1_9BACT</name>
<dbReference type="PANTHER" id="PTHR43217">
    <property type="entry name" value="SUCCINATE SEMIALDEHYDE DEHYDROGENASE [NAD(P)+] SAD"/>
    <property type="match status" value="1"/>
</dbReference>
<evidence type="ECO:0000256" key="3">
    <source>
        <dbReference type="ARBA" id="ARBA00023002"/>
    </source>
</evidence>
<dbReference type="Gene3D" id="3.40.309.10">
    <property type="entry name" value="Aldehyde Dehydrogenase, Chain A, domain 2"/>
    <property type="match status" value="1"/>
</dbReference>
<dbReference type="Pfam" id="PF00171">
    <property type="entry name" value="Aldedh"/>
    <property type="match status" value="1"/>
</dbReference>
<dbReference type="InterPro" id="IPR044148">
    <property type="entry name" value="ALDH_GabD1-like"/>
</dbReference>
<dbReference type="FunFam" id="3.40.309.10:FF:000010">
    <property type="entry name" value="Gamma-aminobutyraldehyde dehydrogenase"/>
    <property type="match status" value="1"/>
</dbReference>
<dbReference type="CDD" id="cd07100">
    <property type="entry name" value="ALDH_SSADH1_GabD1"/>
    <property type="match status" value="1"/>
</dbReference>
<dbReference type="GO" id="GO:0004030">
    <property type="term" value="F:aldehyde dehydrogenase [NAD(P)+] activity"/>
    <property type="evidence" value="ECO:0007669"/>
    <property type="project" value="InterPro"/>
</dbReference>
<dbReference type="InterPro" id="IPR047110">
    <property type="entry name" value="GABD/Sad-like"/>
</dbReference>
<keyword evidence="2" id="KW-0521">NADP</keyword>
<comment type="similarity">
    <text evidence="1">Belongs to the aldehyde dehydrogenase family.</text>
</comment>
<reference evidence="6 7" key="1">
    <citation type="journal article" date="2017" name="Int. J. Syst. Evol. Microbiol.">
        <title>Arachidicoccus ginsenosidivorans sp. nov., with ginsenoside-converting activity isolated from ginseng cultivating soil.</title>
        <authorList>
            <person name="Siddiqi M.Z."/>
            <person name="Aslam Z."/>
            <person name="Im W.T."/>
        </authorList>
    </citation>
    <scope>NUCLEOTIDE SEQUENCE [LARGE SCALE GENOMIC DNA]</scope>
    <source>
        <strain evidence="6 7">Gsoil 809</strain>
    </source>
</reference>
<dbReference type="SUPFAM" id="SSF53720">
    <property type="entry name" value="ALDH-like"/>
    <property type="match status" value="1"/>
</dbReference>
<proteinExistence type="inferred from homology"/>